<feature type="transmembrane region" description="Helical" evidence="1">
    <location>
        <begin position="145"/>
        <end position="167"/>
    </location>
</feature>
<dbReference type="OrthoDB" id="1653819at2"/>
<dbReference type="RefSeq" id="WP_032085204.1">
    <property type="nucleotide sequence ID" value="NZ_FMAU01000011.1"/>
</dbReference>
<evidence type="ECO:0000313" key="2">
    <source>
        <dbReference type="EMBL" id="SCC36496.1"/>
    </source>
</evidence>
<feature type="transmembrane region" description="Helical" evidence="1">
    <location>
        <begin position="39"/>
        <end position="62"/>
    </location>
</feature>
<evidence type="ECO:0000313" key="3">
    <source>
        <dbReference type="Proteomes" id="UP000181997"/>
    </source>
</evidence>
<organism evidence="2 3">
    <name type="scientific">[Bacillus] enclensis</name>
    <dbReference type="NCBI Taxonomy" id="1402860"/>
    <lineage>
        <taxon>Bacteria</taxon>
        <taxon>Bacillati</taxon>
        <taxon>Bacillota</taxon>
        <taxon>Bacilli</taxon>
        <taxon>Bacillales</taxon>
        <taxon>Bacillaceae</taxon>
        <taxon>Rossellomorea</taxon>
    </lineage>
</organism>
<dbReference type="Proteomes" id="UP000181997">
    <property type="component" value="Unassembled WGS sequence"/>
</dbReference>
<sequence>MTLTTQFYTMLSMIGMGALFGASLDTYNRFLNRSQRKRWLVFLNDLLFWIYQALAIFYILFSVNYGELRFYIFIALLCGFAGYQALLKQAYLRLLERLILFVISLYNFFVSMVKKLVYSPIKWIVVLLITLVLSLAKGLWKTAAFLFKIVYTILKWMFKLVWSPIWWILKGIWNLLPNYLTKRVEKLYNKMAGIMTFNIKKIYRVIEKVKKRFKK</sequence>
<dbReference type="Pfam" id="PF09578">
    <property type="entry name" value="Spore_YabQ"/>
    <property type="match status" value="1"/>
</dbReference>
<accession>A0A0V8H5S8</accession>
<feature type="transmembrane region" description="Helical" evidence="1">
    <location>
        <begin position="98"/>
        <end position="117"/>
    </location>
</feature>
<keyword evidence="3" id="KW-1185">Reference proteome</keyword>
<keyword evidence="1" id="KW-0812">Transmembrane</keyword>
<protein>
    <submittedName>
        <fullName evidence="2">Spore cortex biosynthesis protein YabQ</fullName>
    </submittedName>
</protein>
<dbReference type="NCBIfam" id="TIGR02893">
    <property type="entry name" value="spore_yabQ"/>
    <property type="match status" value="1"/>
</dbReference>
<keyword evidence="1" id="KW-0472">Membrane</keyword>
<feature type="transmembrane region" description="Helical" evidence="1">
    <location>
        <begin position="68"/>
        <end position="86"/>
    </location>
</feature>
<dbReference type="EMBL" id="FMAU01000011">
    <property type="protein sequence ID" value="SCC36496.1"/>
    <property type="molecule type" value="Genomic_DNA"/>
</dbReference>
<reference evidence="3" key="1">
    <citation type="submission" date="2016-08" db="EMBL/GenBank/DDBJ databases">
        <authorList>
            <person name="Varghese N."/>
            <person name="Submissions Spin"/>
        </authorList>
    </citation>
    <scope>NUCLEOTIDE SEQUENCE [LARGE SCALE GENOMIC DNA]</scope>
    <source>
        <strain evidence="3">SGD-1123</strain>
    </source>
</reference>
<proteinExistence type="predicted"/>
<keyword evidence="1" id="KW-1133">Transmembrane helix</keyword>
<gene>
    <name evidence="2" type="ORF">GA0061094_4320</name>
</gene>
<evidence type="ECO:0000256" key="1">
    <source>
        <dbReference type="SAM" id="Phobius"/>
    </source>
</evidence>
<feature type="transmembrane region" description="Helical" evidence="1">
    <location>
        <begin position="123"/>
        <end position="140"/>
    </location>
</feature>
<feature type="transmembrane region" description="Helical" evidence="1">
    <location>
        <begin position="6"/>
        <end position="27"/>
    </location>
</feature>
<name>A0A0V8H5S8_9BACI</name>
<dbReference type="InterPro" id="IPR019074">
    <property type="entry name" value="YabQ"/>
</dbReference>
<dbReference type="AlphaFoldDB" id="A0A0V8H5S8"/>